<dbReference type="PANTHER" id="PTHR12390:SF0">
    <property type="entry name" value="UROPORPHYRINOGEN-III SYNTHASE"/>
    <property type="match status" value="1"/>
</dbReference>
<evidence type="ECO:0000256" key="5">
    <source>
        <dbReference type="ARBA" id="ARBA00023239"/>
    </source>
</evidence>
<dbReference type="HOGENOM" id="CLU_051874_1_0_1"/>
<dbReference type="GeneID" id="141446892"/>
<dbReference type="UniPathway" id="UPA00251">
    <property type="reaction ID" value="UER00320"/>
</dbReference>
<dbReference type="GO" id="GO:0005829">
    <property type="term" value="C:cytosol"/>
    <property type="evidence" value="ECO:0007669"/>
    <property type="project" value="TreeGrafter"/>
</dbReference>
<dbReference type="PANTHER" id="PTHR12390">
    <property type="entry name" value="UROPORPHYRINOGEN III SYNTHASE"/>
    <property type="match status" value="1"/>
</dbReference>
<evidence type="ECO:0000256" key="7">
    <source>
        <dbReference type="ARBA" id="ARBA00031702"/>
    </source>
</evidence>
<dbReference type="FunFam" id="3.40.50.10090:FF:000003">
    <property type="entry name" value="uroporphyrinogen-III synthase"/>
    <property type="match status" value="1"/>
</dbReference>
<protein>
    <recommendedName>
        <fullName evidence="9">Uroporphyrinogen-III synthase</fullName>
        <ecNumber evidence="3">4.2.1.75</ecNumber>
    </recommendedName>
    <alternativeName>
        <fullName evidence="8">Hydroxymethylbilane hydrolyase [cyclizing]</fullName>
    </alternativeName>
    <alternativeName>
        <fullName evidence="7">Uroporphyrinogen-III cosynthase</fullName>
    </alternativeName>
</protein>
<evidence type="ECO:0000256" key="9">
    <source>
        <dbReference type="ARBA" id="ARBA00040167"/>
    </source>
</evidence>
<dbReference type="GO" id="GO:0006780">
    <property type="term" value="P:uroporphyrinogen III biosynthetic process"/>
    <property type="evidence" value="ECO:0007669"/>
    <property type="project" value="InterPro"/>
</dbReference>
<evidence type="ECO:0000256" key="11">
    <source>
        <dbReference type="ARBA" id="ARBA00060039"/>
    </source>
</evidence>
<dbReference type="RefSeq" id="XP_073969931.1">
    <property type="nucleotide sequence ID" value="XM_074113830.1"/>
</dbReference>
<dbReference type="EMBL" id="ACPB03020615">
    <property type="status" value="NOT_ANNOTATED_CDS"/>
    <property type="molecule type" value="Genomic_DNA"/>
</dbReference>
<keyword evidence="14" id="KW-1185">Reference proteome</keyword>
<dbReference type="GO" id="GO:0006785">
    <property type="term" value="P:heme B biosynthetic process"/>
    <property type="evidence" value="ECO:0007669"/>
    <property type="project" value="UniProtKB-ARBA"/>
</dbReference>
<dbReference type="EnsemblMetazoa" id="RPRC004613-RA">
    <property type="protein sequence ID" value="RPRC004613-PA"/>
    <property type="gene ID" value="RPRC004613"/>
</dbReference>
<dbReference type="GO" id="GO:0006782">
    <property type="term" value="P:protoporphyrinogen IX biosynthetic process"/>
    <property type="evidence" value="ECO:0007669"/>
    <property type="project" value="UniProtKB-UniPathway"/>
</dbReference>
<dbReference type="InParanoid" id="T1HKN9"/>
<comment type="similarity">
    <text evidence="2">Belongs to the uroporphyrinogen-III synthase family.</text>
</comment>
<dbReference type="SUPFAM" id="SSF69618">
    <property type="entry name" value="HemD-like"/>
    <property type="match status" value="1"/>
</dbReference>
<dbReference type="FunCoup" id="T1HKN9">
    <property type="interactions" value="355"/>
</dbReference>
<dbReference type="Proteomes" id="UP000015103">
    <property type="component" value="Unassembled WGS sequence"/>
</dbReference>
<dbReference type="InterPro" id="IPR003754">
    <property type="entry name" value="4pyrrol_synth_uPrphyn_synth"/>
</dbReference>
<accession>T1HKN9</accession>
<dbReference type="InterPro" id="IPR039793">
    <property type="entry name" value="UROS/Hem4"/>
</dbReference>
<feature type="domain" description="Tetrapyrrole biosynthesis uroporphyrinogen III synthase" evidence="12">
    <location>
        <begin position="22"/>
        <end position="242"/>
    </location>
</feature>
<evidence type="ECO:0000256" key="8">
    <source>
        <dbReference type="ARBA" id="ARBA00032649"/>
    </source>
</evidence>
<evidence type="ECO:0000256" key="2">
    <source>
        <dbReference type="ARBA" id="ARBA00008133"/>
    </source>
</evidence>
<comment type="pathway">
    <text evidence="1">Porphyrin-containing compound metabolism; protoporphyrin-IX biosynthesis; coproporphyrinogen-III from 5-aminolevulinate: step 3/4.</text>
</comment>
<dbReference type="OMA" id="IHGADTG"/>
<reference evidence="13" key="1">
    <citation type="submission" date="2015-05" db="UniProtKB">
        <authorList>
            <consortium name="EnsemblMetazoa"/>
        </authorList>
    </citation>
    <scope>IDENTIFICATION</scope>
</reference>
<comment type="catalytic activity">
    <reaction evidence="10">
        <text>hydroxymethylbilane = uroporphyrinogen III + H2O</text>
        <dbReference type="Rhea" id="RHEA:18965"/>
        <dbReference type="ChEBI" id="CHEBI:15377"/>
        <dbReference type="ChEBI" id="CHEBI:57308"/>
        <dbReference type="ChEBI" id="CHEBI:57845"/>
        <dbReference type="EC" id="4.2.1.75"/>
    </reaction>
</comment>
<evidence type="ECO:0000256" key="3">
    <source>
        <dbReference type="ARBA" id="ARBA00013109"/>
    </source>
</evidence>
<evidence type="ECO:0000256" key="6">
    <source>
        <dbReference type="ARBA" id="ARBA00023244"/>
    </source>
</evidence>
<evidence type="ECO:0000256" key="4">
    <source>
        <dbReference type="ARBA" id="ARBA00023133"/>
    </source>
</evidence>
<comment type="function">
    <text evidence="11">Catalyzes cyclization of the linear tetrapyrrole, hydroxymethylbilane, to the macrocyclic uroporphyrinogen III, the branch point for the various sub-pathways leading to the wide diversity of porphyrins. Porphyrins act as cofactors for a multitude of enzymes that perform a variety of processes within the cell such as methionine synthesis (vitamin B12) or oxygen transport (heme).</text>
</comment>
<dbReference type="Gene3D" id="3.40.50.10090">
    <property type="match status" value="2"/>
</dbReference>
<dbReference type="CDD" id="cd06578">
    <property type="entry name" value="HemD"/>
    <property type="match status" value="1"/>
</dbReference>
<evidence type="ECO:0000259" key="12">
    <source>
        <dbReference type="Pfam" id="PF02602"/>
    </source>
</evidence>
<evidence type="ECO:0000256" key="10">
    <source>
        <dbReference type="ARBA" id="ARBA00048617"/>
    </source>
</evidence>
<dbReference type="AlphaFoldDB" id="T1HKN9"/>
<organism evidence="13 14">
    <name type="scientific">Rhodnius prolixus</name>
    <name type="common">Triatomid bug</name>
    <dbReference type="NCBI Taxonomy" id="13249"/>
    <lineage>
        <taxon>Eukaryota</taxon>
        <taxon>Metazoa</taxon>
        <taxon>Ecdysozoa</taxon>
        <taxon>Arthropoda</taxon>
        <taxon>Hexapoda</taxon>
        <taxon>Insecta</taxon>
        <taxon>Pterygota</taxon>
        <taxon>Neoptera</taxon>
        <taxon>Paraneoptera</taxon>
        <taxon>Hemiptera</taxon>
        <taxon>Heteroptera</taxon>
        <taxon>Panheteroptera</taxon>
        <taxon>Cimicomorpha</taxon>
        <taxon>Reduviidae</taxon>
        <taxon>Triatominae</taxon>
        <taxon>Rhodnius</taxon>
    </lineage>
</organism>
<dbReference type="Pfam" id="PF02602">
    <property type="entry name" value="HEM4"/>
    <property type="match status" value="1"/>
</dbReference>
<dbReference type="InterPro" id="IPR036108">
    <property type="entry name" value="4pyrrol_syn_uPrphyn_synt_sf"/>
</dbReference>
<name>T1HKN9_RHOPR</name>
<evidence type="ECO:0000313" key="13">
    <source>
        <dbReference type="EnsemblMetazoa" id="RPRC004613-PA"/>
    </source>
</evidence>
<dbReference type="eggNOG" id="KOG4132">
    <property type="taxonomic scope" value="Eukaryota"/>
</dbReference>
<evidence type="ECO:0000313" key="14">
    <source>
        <dbReference type="Proteomes" id="UP000015103"/>
    </source>
</evidence>
<keyword evidence="4" id="KW-0350">Heme biosynthesis</keyword>
<keyword evidence="6" id="KW-0627">Porphyrin biosynthesis</keyword>
<dbReference type="STRING" id="13249.T1HKN9"/>
<evidence type="ECO:0000256" key="1">
    <source>
        <dbReference type="ARBA" id="ARBA00004772"/>
    </source>
</evidence>
<dbReference type="VEuPathDB" id="VectorBase:RPRC004613"/>
<dbReference type="EC" id="4.2.1.75" evidence="3"/>
<proteinExistence type="inferred from homology"/>
<keyword evidence="5" id="KW-0456">Lyase</keyword>
<dbReference type="GO" id="GO:0004852">
    <property type="term" value="F:uroporphyrinogen-III synthase activity"/>
    <property type="evidence" value="ECO:0007669"/>
    <property type="project" value="UniProtKB-EC"/>
</dbReference>
<sequence length="250" mass="27687">MSETKYGIIFRSSDDVDSGKDPYVEKFEKAGINCQVISVLNFEFINLTDLKSKLSKSELYSGIIFSSPRCVKAVSMAADDITKWENHRIFVVGEKTGKLVETDLGLRTEGGSSGNAKALAEYILKQDINKPLLLPCGNLSRETLSKTLNDGGIKFDRIVVYTTITNPNVESNIKEVFDKLKIRYILYFSPSAVNVTFPIFTKLGLDLDLIKWAAIGPTTESELLKHSVQVTIVAESPTPEHFAAALERSL</sequence>